<evidence type="ECO:0000313" key="3">
    <source>
        <dbReference type="Proteomes" id="UP000325440"/>
    </source>
</evidence>
<dbReference type="InterPro" id="IPR000477">
    <property type="entry name" value="RT_dom"/>
</dbReference>
<dbReference type="OrthoDB" id="8051783at2759"/>
<keyword evidence="3" id="KW-1185">Reference proteome</keyword>
<organism evidence="2 3">
    <name type="scientific">Cinara cedri</name>
    <dbReference type="NCBI Taxonomy" id="506608"/>
    <lineage>
        <taxon>Eukaryota</taxon>
        <taxon>Metazoa</taxon>
        <taxon>Ecdysozoa</taxon>
        <taxon>Arthropoda</taxon>
        <taxon>Hexapoda</taxon>
        <taxon>Insecta</taxon>
        <taxon>Pterygota</taxon>
        <taxon>Neoptera</taxon>
        <taxon>Paraneoptera</taxon>
        <taxon>Hemiptera</taxon>
        <taxon>Sternorrhyncha</taxon>
        <taxon>Aphidomorpha</taxon>
        <taxon>Aphidoidea</taxon>
        <taxon>Aphididae</taxon>
        <taxon>Lachninae</taxon>
        <taxon>Cinara</taxon>
    </lineage>
</organism>
<gene>
    <name evidence="2" type="ORF">CINCED_3A005360</name>
</gene>
<sequence length="166" mass="19038">MGLRQVDSWCKILSNSMNISKILMDCPISKTVDEKYKSEWYFQMILLLCYEKNLDKKNKLRQLTIARGGIIAEVAFDEEKRQTVTCGAPQGSVLEPLLWNVIYNDLLRVDFRETTRLSSSTFVAFANNVAVETTGHITSILEEIMNRILELVSKWMEDNGLKLPKS</sequence>
<accession>A0A5E4MLC4</accession>
<name>A0A5E4MLC4_9HEMI</name>
<evidence type="ECO:0000259" key="1">
    <source>
        <dbReference type="PROSITE" id="PS50878"/>
    </source>
</evidence>
<keyword evidence="2" id="KW-0808">Transferase</keyword>
<protein>
    <submittedName>
        <fullName evidence="2">Reverse transcriptase domain</fullName>
    </submittedName>
</protein>
<dbReference type="Proteomes" id="UP000325440">
    <property type="component" value="Unassembled WGS sequence"/>
</dbReference>
<keyword evidence="2" id="KW-0695">RNA-directed DNA polymerase</keyword>
<dbReference type="AlphaFoldDB" id="A0A5E4MLC4"/>
<dbReference type="EMBL" id="CABPRJ010000962">
    <property type="protein sequence ID" value="VVC33025.1"/>
    <property type="molecule type" value="Genomic_DNA"/>
</dbReference>
<reference evidence="2 3" key="1">
    <citation type="submission" date="2019-08" db="EMBL/GenBank/DDBJ databases">
        <authorList>
            <person name="Alioto T."/>
            <person name="Alioto T."/>
            <person name="Gomez Garrido J."/>
        </authorList>
    </citation>
    <scope>NUCLEOTIDE SEQUENCE [LARGE SCALE GENOMIC DNA]</scope>
</reference>
<dbReference type="GO" id="GO:0003964">
    <property type="term" value="F:RNA-directed DNA polymerase activity"/>
    <property type="evidence" value="ECO:0007669"/>
    <property type="project" value="UniProtKB-KW"/>
</dbReference>
<keyword evidence="2" id="KW-0548">Nucleotidyltransferase</keyword>
<dbReference type="PROSITE" id="PS50878">
    <property type="entry name" value="RT_POL"/>
    <property type="match status" value="1"/>
</dbReference>
<evidence type="ECO:0000313" key="2">
    <source>
        <dbReference type="EMBL" id="VVC33025.1"/>
    </source>
</evidence>
<feature type="domain" description="Reverse transcriptase" evidence="1">
    <location>
        <begin position="1"/>
        <end position="166"/>
    </location>
</feature>
<proteinExistence type="predicted"/>